<accession>A0ABP0B7B8</accession>
<keyword evidence="4 6" id="KW-1133">Transmembrane helix</keyword>
<dbReference type="PANTHER" id="PTHR48022:SF2">
    <property type="entry name" value="PLASTIDIC GLUCOSE TRANSPORTER 4"/>
    <property type="match status" value="1"/>
</dbReference>
<evidence type="ECO:0000256" key="2">
    <source>
        <dbReference type="ARBA" id="ARBA00010992"/>
    </source>
</evidence>
<evidence type="ECO:0000313" key="9">
    <source>
        <dbReference type="Proteomes" id="UP001642405"/>
    </source>
</evidence>
<feature type="transmembrane region" description="Helical" evidence="6">
    <location>
        <begin position="73"/>
        <end position="100"/>
    </location>
</feature>
<evidence type="ECO:0000256" key="4">
    <source>
        <dbReference type="ARBA" id="ARBA00022989"/>
    </source>
</evidence>
<gene>
    <name evidence="8" type="ORF">SCUCBS95973_002467</name>
</gene>
<dbReference type="InterPro" id="IPR020846">
    <property type="entry name" value="MFS_dom"/>
</dbReference>
<evidence type="ECO:0000256" key="3">
    <source>
        <dbReference type="ARBA" id="ARBA00022692"/>
    </source>
</evidence>
<evidence type="ECO:0000256" key="6">
    <source>
        <dbReference type="SAM" id="Phobius"/>
    </source>
</evidence>
<evidence type="ECO:0000313" key="8">
    <source>
        <dbReference type="EMBL" id="CAK7215423.1"/>
    </source>
</evidence>
<comment type="similarity">
    <text evidence="2">Belongs to the major facilitator superfamily. Sugar transporter (TC 2.A.1.1) family.</text>
</comment>
<dbReference type="EMBL" id="CAWUHB010000010">
    <property type="protein sequence ID" value="CAK7215423.1"/>
    <property type="molecule type" value="Genomic_DNA"/>
</dbReference>
<feature type="domain" description="Major facilitator superfamily (MFS) profile" evidence="7">
    <location>
        <begin position="1"/>
        <end position="117"/>
    </location>
</feature>
<dbReference type="InterPro" id="IPR036259">
    <property type="entry name" value="MFS_trans_sf"/>
</dbReference>
<feature type="transmembrane region" description="Helical" evidence="6">
    <location>
        <begin position="7"/>
        <end position="30"/>
    </location>
</feature>
<proteinExistence type="inferred from homology"/>
<keyword evidence="9" id="KW-1185">Reference proteome</keyword>
<dbReference type="PANTHER" id="PTHR48022">
    <property type="entry name" value="PLASTIDIC GLUCOSE TRANSPORTER 4"/>
    <property type="match status" value="1"/>
</dbReference>
<dbReference type="PROSITE" id="PS50850">
    <property type="entry name" value="MFS"/>
    <property type="match status" value="1"/>
</dbReference>
<dbReference type="Pfam" id="PF00083">
    <property type="entry name" value="Sugar_tr"/>
    <property type="match status" value="1"/>
</dbReference>
<evidence type="ECO:0000259" key="7">
    <source>
        <dbReference type="PROSITE" id="PS50850"/>
    </source>
</evidence>
<sequence length="117" mass="12255">MAKLTSLNIASVFFAASGGFTYGFGFGVYFDLVKGSTYEANIIDAINSLFAFGAALGALSQGYTSDWLGRRRAIFLAAIICIVGGALTAGSAAIPMLIIVRFVQGIGLGQCSMRRAR</sequence>
<dbReference type="InterPro" id="IPR005828">
    <property type="entry name" value="MFS_sugar_transport-like"/>
</dbReference>
<comment type="subcellular location">
    <subcellularLocation>
        <location evidence="1">Membrane</location>
        <topology evidence="1">Multi-pass membrane protein</topology>
    </subcellularLocation>
</comment>
<dbReference type="Gene3D" id="1.20.1250.20">
    <property type="entry name" value="MFS general substrate transporter like domains"/>
    <property type="match status" value="1"/>
</dbReference>
<protein>
    <recommendedName>
        <fullName evidence="7">Major facilitator superfamily (MFS) profile domain-containing protein</fullName>
    </recommendedName>
</protein>
<evidence type="ECO:0000256" key="5">
    <source>
        <dbReference type="ARBA" id="ARBA00023136"/>
    </source>
</evidence>
<comment type="caution">
    <text evidence="8">The sequence shown here is derived from an EMBL/GenBank/DDBJ whole genome shotgun (WGS) entry which is preliminary data.</text>
</comment>
<keyword evidence="3 6" id="KW-0812">Transmembrane</keyword>
<organism evidence="8 9">
    <name type="scientific">Sporothrix curviconia</name>
    <dbReference type="NCBI Taxonomy" id="1260050"/>
    <lineage>
        <taxon>Eukaryota</taxon>
        <taxon>Fungi</taxon>
        <taxon>Dikarya</taxon>
        <taxon>Ascomycota</taxon>
        <taxon>Pezizomycotina</taxon>
        <taxon>Sordariomycetes</taxon>
        <taxon>Sordariomycetidae</taxon>
        <taxon>Ophiostomatales</taxon>
        <taxon>Ophiostomataceae</taxon>
        <taxon>Sporothrix</taxon>
    </lineage>
</organism>
<evidence type="ECO:0000256" key="1">
    <source>
        <dbReference type="ARBA" id="ARBA00004141"/>
    </source>
</evidence>
<keyword evidence="5 6" id="KW-0472">Membrane</keyword>
<dbReference type="InterPro" id="IPR050360">
    <property type="entry name" value="MFS_Sugar_Transporters"/>
</dbReference>
<name>A0ABP0B7B8_9PEZI</name>
<reference evidence="8 9" key="1">
    <citation type="submission" date="2024-01" db="EMBL/GenBank/DDBJ databases">
        <authorList>
            <person name="Allen C."/>
            <person name="Tagirdzhanova G."/>
        </authorList>
    </citation>
    <scope>NUCLEOTIDE SEQUENCE [LARGE SCALE GENOMIC DNA]</scope>
</reference>
<feature type="transmembrane region" description="Helical" evidence="6">
    <location>
        <begin position="42"/>
        <end position="61"/>
    </location>
</feature>
<dbReference type="SUPFAM" id="SSF103473">
    <property type="entry name" value="MFS general substrate transporter"/>
    <property type="match status" value="1"/>
</dbReference>
<dbReference type="Proteomes" id="UP001642405">
    <property type="component" value="Unassembled WGS sequence"/>
</dbReference>